<dbReference type="AlphaFoldDB" id="K3ZGR8"/>
<dbReference type="EnsemblPlants" id="KQL12648">
    <property type="protein sequence ID" value="KQL12648"/>
    <property type="gene ID" value="SETIT_025770mg"/>
</dbReference>
<organism evidence="1 2">
    <name type="scientific">Setaria italica</name>
    <name type="common">Foxtail millet</name>
    <name type="synonym">Panicum italicum</name>
    <dbReference type="NCBI Taxonomy" id="4555"/>
    <lineage>
        <taxon>Eukaryota</taxon>
        <taxon>Viridiplantae</taxon>
        <taxon>Streptophyta</taxon>
        <taxon>Embryophyta</taxon>
        <taxon>Tracheophyta</taxon>
        <taxon>Spermatophyta</taxon>
        <taxon>Magnoliopsida</taxon>
        <taxon>Liliopsida</taxon>
        <taxon>Poales</taxon>
        <taxon>Poaceae</taxon>
        <taxon>PACMAD clade</taxon>
        <taxon>Panicoideae</taxon>
        <taxon>Panicodae</taxon>
        <taxon>Paniceae</taxon>
        <taxon>Cenchrinae</taxon>
        <taxon>Setaria</taxon>
    </lineage>
</organism>
<evidence type="ECO:0000313" key="1">
    <source>
        <dbReference type="EnsemblPlants" id="KQL12648"/>
    </source>
</evidence>
<accession>K3ZGR8</accession>
<name>K3ZGR8_SETIT</name>
<proteinExistence type="predicted"/>
<sequence>MIGIIHIYMTRKDKGRSTKEEYIGTVPELN</sequence>
<keyword evidence="2" id="KW-1185">Reference proteome</keyword>
<dbReference type="HOGENOM" id="CLU_3407011_0_0_1"/>
<reference evidence="1" key="2">
    <citation type="submission" date="2018-08" db="UniProtKB">
        <authorList>
            <consortium name="EnsemblPlants"/>
        </authorList>
    </citation>
    <scope>IDENTIFICATION</scope>
    <source>
        <strain evidence="1">Yugu1</strain>
    </source>
</reference>
<dbReference type="InParanoid" id="K3ZGR8"/>
<reference evidence="2" key="1">
    <citation type="journal article" date="2012" name="Nat. Biotechnol.">
        <title>Reference genome sequence of the model plant Setaria.</title>
        <authorList>
            <person name="Bennetzen J.L."/>
            <person name="Schmutz J."/>
            <person name="Wang H."/>
            <person name="Percifield R."/>
            <person name="Hawkins J."/>
            <person name="Pontaroli A.C."/>
            <person name="Estep M."/>
            <person name="Feng L."/>
            <person name="Vaughn J.N."/>
            <person name="Grimwood J."/>
            <person name="Jenkins J."/>
            <person name="Barry K."/>
            <person name="Lindquist E."/>
            <person name="Hellsten U."/>
            <person name="Deshpande S."/>
            <person name="Wang X."/>
            <person name="Wu X."/>
            <person name="Mitros T."/>
            <person name="Triplett J."/>
            <person name="Yang X."/>
            <person name="Ye C.Y."/>
            <person name="Mauro-Herrera M."/>
            <person name="Wang L."/>
            <person name="Li P."/>
            <person name="Sharma M."/>
            <person name="Sharma R."/>
            <person name="Ronald P.C."/>
            <person name="Panaud O."/>
            <person name="Kellogg E.A."/>
            <person name="Brutnell T.P."/>
            <person name="Doust A.N."/>
            <person name="Tuskan G.A."/>
            <person name="Rokhsar D."/>
            <person name="Devos K.M."/>
        </authorList>
    </citation>
    <scope>NUCLEOTIDE SEQUENCE [LARGE SCALE GENOMIC DNA]</scope>
    <source>
        <strain evidence="2">cv. Yugu1</strain>
    </source>
</reference>
<protein>
    <submittedName>
        <fullName evidence="1">Uncharacterized protein</fullName>
    </submittedName>
</protein>
<dbReference type="Proteomes" id="UP000004995">
    <property type="component" value="Unassembled WGS sequence"/>
</dbReference>
<dbReference type="Gramene" id="KQL12648">
    <property type="protein sequence ID" value="KQL12648"/>
    <property type="gene ID" value="SETIT_025770mg"/>
</dbReference>
<evidence type="ECO:0000313" key="2">
    <source>
        <dbReference type="Proteomes" id="UP000004995"/>
    </source>
</evidence>
<dbReference type="EMBL" id="AGNK02001386">
    <property type="status" value="NOT_ANNOTATED_CDS"/>
    <property type="molecule type" value="Genomic_DNA"/>
</dbReference>